<dbReference type="PANTHER" id="PTHR10621">
    <property type="entry name" value="UV EXCISION REPAIR PROTEIN RAD23"/>
    <property type="match status" value="1"/>
</dbReference>
<feature type="region of interest" description="Disordered" evidence="6">
    <location>
        <begin position="332"/>
        <end position="354"/>
    </location>
</feature>
<comment type="function">
    <text evidence="5">Multiubiquitin chain receptor involved in modulation of proteasomal degradation. Involved in nucleotide excision repair.</text>
</comment>
<keyword evidence="1" id="KW-0677">Repeat</keyword>
<feature type="domain" description="Ubiquitin-like" evidence="8">
    <location>
        <begin position="1"/>
        <end position="76"/>
    </location>
</feature>
<dbReference type="CDD" id="cd14281">
    <property type="entry name" value="UBA2_Rad23_like"/>
    <property type="match status" value="1"/>
</dbReference>
<evidence type="ECO:0000256" key="1">
    <source>
        <dbReference type="ARBA" id="ARBA00022737"/>
    </source>
</evidence>
<comment type="subcellular location">
    <subcellularLocation>
        <location evidence="5">Nucleus</location>
    </subcellularLocation>
    <subcellularLocation>
        <location evidence="5">Cytoplasm</location>
    </subcellularLocation>
</comment>
<feature type="domain" description="UBA" evidence="7">
    <location>
        <begin position="293"/>
        <end position="333"/>
    </location>
</feature>
<evidence type="ECO:0000256" key="6">
    <source>
        <dbReference type="SAM" id="MobiDB-lite"/>
    </source>
</evidence>
<dbReference type="SUPFAM" id="SSF101238">
    <property type="entry name" value="XPC-binding domain"/>
    <property type="match status" value="1"/>
</dbReference>
<dbReference type="Pfam" id="PF00627">
    <property type="entry name" value="UBA"/>
    <property type="match status" value="2"/>
</dbReference>
<dbReference type="GO" id="GO:0070628">
    <property type="term" value="F:proteasome binding"/>
    <property type="evidence" value="ECO:0007669"/>
    <property type="project" value="TreeGrafter"/>
</dbReference>
<dbReference type="SMART" id="SM00213">
    <property type="entry name" value="UBQ"/>
    <property type="match status" value="1"/>
</dbReference>
<dbReference type="InterPro" id="IPR029071">
    <property type="entry name" value="Ubiquitin-like_domsf"/>
</dbReference>
<organism evidence="9 10">
    <name type="scientific">Stentor coeruleus</name>
    <dbReference type="NCBI Taxonomy" id="5963"/>
    <lineage>
        <taxon>Eukaryota</taxon>
        <taxon>Sar</taxon>
        <taxon>Alveolata</taxon>
        <taxon>Ciliophora</taxon>
        <taxon>Postciliodesmatophora</taxon>
        <taxon>Heterotrichea</taxon>
        <taxon>Heterotrichida</taxon>
        <taxon>Stentoridae</taxon>
        <taxon>Stentor</taxon>
    </lineage>
</organism>
<dbReference type="InterPro" id="IPR009060">
    <property type="entry name" value="UBA-like_sf"/>
</dbReference>
<proteinExistence type="inferred from homology"/>
<dbReference type="PROSITE" id="PS50030">
    <property type="entry name" value="UBA"/>
    <property type="match status" value="2"/>
</dbReference>
<evidence type="ECO:0000256" key="2">
    <source>
        <dbReference type="ARBA" id="ARBA00022763"/>
    </source>
</evidence>
<dbReference type="CDD" id="cd01805">
    <property type="entry name" value="Ubl_Rad23"/>
    <property type="match status" value="1"/>
</dbReference>
<dbReference type="Pfam" id="PF00240">
    <property type="entry name" value="ubiquitin"/>
    <property type="match status" value="1"/>
</dbReference>
<feature type="domain" description="UBA" evidence="7">
    <location>
        <begin position="152"/>
        <end position="191"/>
    </location>
</feature>
<evidence type="ECO:0000313" key="10">
    <source>
        <dbReference type="Proteomes" id="UP000187209"/>
    </source>
</evidence>
<name>A0A1R2BHR0_9CILI</name>
<dbReference type="PANTHER" id="PTHR10621:SF0">
    <property type="entry name" value="UV EXCISION REPAIR PROTEIN RAD23"/>
    <property type="match status" value="1"/>
</dbReference>
<dbReference type="FunFam" id="1.10.8.10:FF:000003">
    <property type="entry name" value="UV excision repair protein RAD23 homolog"/>
    <property type="match status" value="1"/>
</dbReference>
<dbReference type="PROSITE" id="PS50053">
    <property type="entry name" value="UBIQUITIN_2"/>
    <property type="match status" value="1"/>
</dbReference>
<dbReference type="InterPro" id="IPR036353">
    <property type="entry name" value="XPC-bd_sf"/>
</dbReference>
<keyword evidence="5" id="KW-0963">Cytoplasm</keyword>
<evidence type="ECO:0000256" key="4">
    <source>
        <dbReference type="ARBA" id="ARBA00023242"/>
    </source>
</evidence>
<dbReference type="Gene3D" id="1.10.10.540">
    <property type="entry name" value="XPC-binding domain"/>
    <property type="match status" value="1"/>
</dbReference>
<dbReference type="InterPro" id="IPR000626">
    <property type="entry name" value="Ubiquitin-like_dom"/>
</dbReference>
<dbReference type="CDD" id="cd14280">
    <property type="entry name" value="UBA1_Rad23_like"/>
    <property type="match status" value="1"/>
</dbReference>
<dbReference type="SMART" id="SM00727">
    <property type="entry name" value="STI1"/>
    <property type="match status" value="1"/>
</dbReference>
<dbReference type="InterPro" id="IPR006636">
    <property type="entry name" value="STI1_HS-bd"/>
</dbReference>
<dbReference type="PRINTS" id="PR01839">
    <property type="entry name" value="RAD23PROTEIN"/>
</dbReference>
<evidence type="ECO:0000313" key="9">
    <source>
        <dbReference type="EMBL" id="OMJ76264.1"/>
    </source>
</evidence>
<dbReference type="GO" id="GO:0005829">
    <property type="term" value="C:cytosol"/>
    <property type="evidence" value="ECO:0007669"/>
    <property type="project" value="TreeGrafter"/>
</dbReference>
<dbReference type="GO" id="GO:0005654">
    <property type="term" value="C:nucleoplasm"/>
    <property type="evidence" value="ECO:0007669"/>
    <property type="project" value="TreeGrafter"/>
</dbReference>
<dbReference type="AlphaFoldDB" id="A0A1R2BHR0"/>
<dbReference type="SUPFAM" id="SSF54236">
    <property type="entry name" value="Ubiquitin-like"/>
    <property type="match status" value="1"/>
</dbReference>
<dbReference type="GO" id="GO:0003684">
    <property type="term" value="F:damaged DNA binding"/>
    <property type="evidence" value="ECO:0007669"/>
    <property type="project" value="UniProtKB-UniRule"/>
</dbReference>
<keyword evidence="2 5" id="KW-0227">DNA damage</keyword>
<dbReference type="EMBL" id="MPUH01000641">
    <property type="protein sequence ID" value="OMJ76264.1"/>
    <property type="molecule type" value="Genomic_DNA"/>
</dbReference>
<accession>A0A1R2BHR0</accession>
<dbReference type="GO" id="GO:0043130">
    <property type="term" value="F:ubiquitin binding"/>
    <property type="evidence" value="ECO:0007669"/>
    <property type="project" value="UniProtKB-UniRule"/>
</dbReference>
<keyword evidence="10" id="KW-1185">Reference proteome</keyword>
<evidence type="ECO:0000256" key="5">
    <source>
        <dbReference type="RuleBase" id="RU367049"/>
    </source>
</evidence>
<comment type="similarity">
    <text evidence="5">Belongs to the RAD23 family.</text>
</comment>
<dbReference type="OrthoDB" id="311266at2759"/>
<keyword evidence="4 5" id="KW-0539">Nucleus</keyword>
<comment type="caution">
    <text evidence="9">The sequence shown here is derived from an EMBL/GenBank/DDBJ whole genome shotgun (WGS) entry which is preliminary data.</text>
</comment>
<dbReference type="FunFam" id="1.10.8.10:FF:000002">
    <property type="entry name" value="UV excision repair protein RAD23 homolog"/>
    <property type="match status" value="1"/>
</dbReference>
<dbReference type="InterPro" id="IPR015940">
    <property type="entry name" value="UBA"/>
</dbReference>
<dbReference type="Gene3D" id="3.10.20.90">
    <property type="entry name" value="Phosphatidylinositol 3-kinase Catalytic Subunit, Chain A, domain 1"/>
    <property type="match status" value="1"/>
</dbReference>
<dbReference type="GO" id="GO:0031593">
    <property type="term" value="F:polyubiquitin modification-dependent protein binding"/>
    <property type="evidence" value="ECO:0007669"/>
    <property type="project" value="UniProtKB-UniRule"/>
</dbReference>
<dbReference type="InterPro" id="IPR015360">
    <property type="entry name" value="XPC-bd"/>
</dbReference>
<dbReference type="Proteomes" id="UP000187209">
    <property type="component" value="Unassembled WGS sequence"/>
</dbReference>
<dbReference type="InterPro" id="IPR004806">
    <property type="entry name" value="Rad23"/>
</dbReference>
<keyword evidence="3 5" id="KW-0234">DNA repair</keyword>
<dbReference type="SUPFAM" id="SSF46934">
    <property type="entry name" value="UBA-like"/>
    <property type="match status" value="2"/>
</dbReference>
<gene>
    <name evidence="9" type="ORF">SteCoe_24399</name>
</gene>
<sequence>MLIYIKNLRGDKTELQVDESETILSIKEKLQALQSHSVELQKLILAGKILEDAKTASESGIIEGSTLVLMVSKAKPQAKPASSVPSVPQSVPSIVPQAPQIPLVSQVPQVSPPVISQPLPQANLIIPPPQSNPPVSVPESVEGPSALLTGNTLNSTISMIVDMGFDRKDVESAMKAAYNNPERAIEYLTTGIPEQHAPVSANPSDNQFRQLMQDPNMMQLLQVVQQNPAALGPILMQLQQSNPEVYNMLMNNREALMQMMQNPLPSQQINPELIGRLPRPPPSAGSAVISLTPQEQEEVKRLMELGFSKNDALEAYLSCDKNEEMAGSLLIENYQPGGGNMDFEQSPDREDEGH</sequence>
<protein>
    <recommendedName>
        <fullName evidence="5">UV excision repair protein RAD23</fullName>
    </recommendedName>
</protein>
<reference evidence="9 10" key="1">
    <citation type="submission" date="2016-11" db="EMBL/GenBank/DDBJ databases">
        <title>The macronuclear genome of Stentor coeruleus: a giant cell with tiny introns.</title>
        <authorList>
            <person name="Slabodnick M."/>
            <person name="Ruby J.G."/>
            <person name="Reiff S.B."/>
            <person name="Swart E.C."/>
            <person name="Gosai S."/>
            <person name="Prabakaran S."/>
            <person name="Witkowska E."/>
            <person name="Larue G.E."/>
            <person name="Fisher S."/>
            <person name="Freeman R.M."/>
            <person name="Gunawardena J."/>
            <person name="Chu W."/>
            <person name="Stover N.A."/>
            <person name="Gregory B.D."/>
            <person name="Nowacki M."/>
            <person name="Derisi J."/>
            <person name="Roy S.W."/>
            <person name="Marshall W.F."/>
            <person name="Sood P."/>
        </authorList>
    </citation>
    <scope>NUCLEOTIDE SEQUENCE [LARGE SCALE GENOMIC DNA]</scope>
    <source>
        <strain evidence="9">WM001</strain>
    </source>
</reference>
<dbReference type="GO" id="GO:0043161">
    <property type="term" value="P:proteasome-mediated ubiquitin-dependent protein catabolic process"/>
    <property type="evidence" value="ECO:0007669"/>
    <property type="project" value="UniProtKB-UniRule"/>
</dbReference>
<dbReference type="Pfam" id="PF09280">
    <property type="entry name" value="XPC-binding"/>
    <property type="match status" value="1"/>
</dbReference>
<dbReference type="SMART" id="SM00165">
    <property type="entry name" value="UBA"/>
    <property type="match status" value="2"/>
</dbReference>
<dbReference type="Gene3D" id="1.10.8.10">
    <property type="entry name" value="DNA helicase RuvA subunit, C-terminal domain"/>
    <property type="match status" value="2"/>
</dbReference>
<evidence type="ECO:0000256" key="3">
    <source>
        <dbReference type="ARBA" id="ARBA00023204"/>
    </source>
</evidence>
<dbReference type="GO" id="GO:0006289">
    <property type="term" value="P:nucleotide-excision repair"/>
    <property type="evidence" value="ECO:0007669"/>
    <property type="project" value="UniProtKB-UniRule"/>
</dbReference>
<evidence type="ECO:0000259" key="7">
    <source>
        <dbReference type="PROSITE" id="PS50030"/>
    </source>
</evidence>
<evidence type="ECO:0000259" key="8">
    <source>
        <dbReference type="PROSITE" id="PS50053"/>
    </source>
</evidence>